<dbReference type="GO" id="GO:0003723">
    <property type="term" value="F:RNA binding"/>
    <property type="evidence" value="ECO:0007669"/>
    <property type="project" value="InterPro"/>
</dbReference>
<dbReference type="InterPro" id="IPR050343">
    <property type="entry name" value="RsuA_PseudoU_synthase"/>
</dbReference>
<dbReference type="EC" id="4.2.1.70" evidence="3"/>
<evidence type="ECO:0000259" key="2">
    <source>
        <dbReference type="SMART" id="SM00363"/>
    </source>
</evidence>
<dbReference type="Gene3D" id="3.30.70.580">
    <property type="entry name" value="Pseudouridine synthase I, catalytic domain, N-terminal subdomain"/>
    <property type="match status" value="1"/>
</dbReference>
<organism evidence="3">
    <name type="scientific">hydrothermal vent metagenome</name>
    <dbReference type="NCBI Taxonomy" id="652676"/>
    <lineage>
        <taxon>unclassified sequences</taxon>
        <taxon>metagenomes</taxon>
        <taxon>ecological metagenomes</taxon>
    </lineage>
</organism>
<dbReference type="PROSITE" id="PS50889">
    <property type="entry name" value="S4"/>
    <property type="match status" value="1"/>
</dbReference>
<dbReference type="PANTHER" id="PTHR47683:SF2">
    <property type="entry name" value="RNA-BINDING S4 DOMAIN-CONTAINING PROTEIN"/>
    <property type="match status" value="1"/>
</dbReference>
<dbReference type="Gene3D" id="3.30.70.1560">
    <property type="entry name" value="Alpha-L RNA-binding motif"/>
    <property type="match status" value="1"/>
</dbReference>
<feature type="domain" description="RNA-binding S4" evidence="2">
    <location>
        <begin position="5"/>
        <end position="71"/>
    </location>
</feature>
<evidence type="ECO:0000256" key="1">
    <source>
        <dbReference type="ARBA" id="ARBA00023235"/>
    </source>
</evidence>
<dbReference type="EMBL" id="UOFF01000333">
    <property type="protein sequence ID" value="VAW57094.1"/>
    <property type="molecule type" value="Genomic_DNA"/>
</dbReference>
<keyword evidence="3" id="KW-0456">Lyase</keyword>
<dbReference type="InterPro" id="IPR002942">
    <property type="entry name" value="S4_RNA-bd"/>
</dbReference>
<name>A0A3B0XLN1_9ZZZZ</name>
<dbReference type="Gene3D" id="3.10.290.10">
    <property type="entry name" value="RNA-binding S4 domain"/>
    <property type="match status" value="1"/>
</dbReference>
<dbReference type="SUPFAM" id="SSF55120">
    <property type="entry name" value="Pseudouridine synthase"/>
    <property type="match status" value="1"/>
</dbReference>
<evidence type="ECO:0000313" key="3">
    <source>
        <dbReference type="EMBL" id="VAW57094.1"/>
    </source>
</evidence>
<gene>
    <name evidence="3" type="ORF">MNBD_GAMMA07-38</name>
</gene>
<accession>A0A3B0XLN1</accession>
<dbReference type="SUPFAM" id="SSF55174">
    <property type="entry name" value="Alpha-L RNA-binding motif"/>
    <property type="match status" value="1"/>
</dbReference>
<dbReference type="InterPro" id="IPR020094">
    <property type="entry name" value="TruA/RsuA/RluB/E/F_N"/>
</dbReference>
<dbReference type="PANTHER" id="PTHR47683">
    <property type="entry name" value="PSEUDOURIDINE SYNTHASE FAMILY PROTEIN-RELATED"/>
    <property type="match status" value="1"/>
</dbReference>
<sequence>MREPMRLDKRFVELFNCSRGDAVKYIQGGWVRVDDEVEERPQFKVQDQQIELHEDASLAPIKPVTMLLNLPDGFDTDDSSAMQQLITVESHCDEDYSGVRLLNNHFFDLKPASPLQNGASGLMVYSKDWKVIRVLVENNKKKEEEYIVEFSDEYTPETLEQLNKLAYSSDESLPTYKASMQNEKRMRLVTEYARPDQIESLCERVNLTIVAMKRIRIGRVSLKKLPPGQWRYLSSKAMF</sequence>
<dbReference type="SMART" id="SM00363">
    <property type="entry name" value="S4"/>
    <property type="match status" value="1"/>
</dbReference>
<dbReference type="CDD" id="cd00165">
    <property type="entry name" value="S4"/>
    <property type="match status" value="1"/>
</dbReference>
<dbReference type="InterPro" id="IPR020103">
    <property type="entry name" value="PsdUridine_synth_cat_dom_sf"/>
</dbReference>
<dbReference type="InterPro" id="IPR042092">
    <property type="entry name" value="PsdUridine_s_RsuA/RluB/E/F_cat"/>
</dbReference>
<dbReference type="GO" id="GO:0009982">
    <property type="term" value="F:pseudouridine synthase activity"/>
    <property type="evidence" value="ECO:0007669"/>
    <property type="project" value="InterPro"/>
</dbReference>
<dbReference type="InterPro" id="IPR036986">
    <property type="entry name" value="S4_RNA-bd_sf"/>
</dbReference>
<keyword evidence="1" id="KW-0413">Isomerase</keyword>
<protein>
    <submittedName>
        <fullName evidence="3">tRNA pseudouridine synthase A</fullName>
        <ecNumber evidence="3">4.2.1.70</ecNumber>
    </submittedName>
</protein>
<dbReference type="AlphaFoldDB" id="A0A3B0XLN1"/>
<reference evidence="3" key="1">
    <citation type="submission" date="2018-06" db="EMBL/GenBank/DDBJ databases">
        <authorList>
            <person name="Zhirakovskaya E."/>
        </authorList>
    </citation>
    <scope>NUCLEOTIDE SEQUENCE</scope>
</reference>
<proteinExistence type="predicted"/>
<dbReference type="GO" id="GO:0004730">
    <property type="term" value="F:pseudouridylate synthase activity"/>
    <property type="evidence" value="ECO:0007669"/>
    <property type="project" value="UniProtKB-EC"/>
</dbReference>